<dbReference type="Pfam" id="PF19777">
    <property type="entry name" value="DUF6263"/>
    <property type="match status" value="1"/>
</dbReference>
<comment type="caution">
    <text evidence="2">The sequence shown here is derived from an EMBL/GenBank/DDBJ whole genome shotgun (WGS) entry which is preliminary data.</text>
</comment>
<organism evidence="2 3">
    <name type="scientific">Mesoflavibacter zeaxanthinifaciens subsp. sabulilitoris</name>
    <dbReference type="NCBI Taxonomy" id="1520893"/>
    <lineage>
        <taxon>Bacteria</taxon>
        <taxon>Pseudomonadati</taxon>
        <taxon>Bacteroidota</taxon>
        <taxon>Flavobacteriia</taxon>
        <taxon>Flavobacteriales</taxon>
        <taxon>Flavobacteriaceae</taxon>
        <taxon>Mesoflavibacter</taxon>
    </lineage>
</organism>
<dbReference type="EMBL" id="PXOT01000015">
    <property type="protein sequence ID" value="PSG93449.1"/>
    <property type="molecule type" value="Genomic_DNA"/>
</dbReference>
<evidence type="ECO:0000256" key="1">
    <source>
        <dbReference type="SAM" id="SignalP"/>
    </source>
</evidence>
<evidence type="ECO:0000313" key="2">
    <source>
        <dbReference type="EMBL" id="PSG93449.1"/>
    </source>
</evidence>
<feature type="chain" id="PRO_5015424972" description="DUF4412 domain-containing protein" evidence="1">
    <location>
        <begin position="22"/>
        <end position="294"/>
    </location>
</feature>
<keyword evidence="3" id="KW-1185">Reference proteome</keyword>
<feature type="signal peptide" evidence="1">
    <location>
        <begin position="1"/>
        <end position="21"/>
    </location>
</feature>
<gene>
    <name evidence="2" type="ORF">C7H61_02750</name>
</gene>
<protein>
    <recommendedName>
        <fullName evidence="4">DUF4412 domain-containing protein</fullName>
    </recommendedName>
</protein>
<sequence length="294" mass="33181">MSFKKLFLLVLLIGFTSVIQAQHYLGYNLNVGDTLKITQVSEQEIIQKMNDQEHKIINNLGGDYLFHIKKETDSSYIINFKYDSFFMKTTSNLAGTIFNVDTKKDISEDDVEGKIFKGLTETALEINMLKTGKIVSLVGTEDLINNMIDDLDFDNFTKEIMKESIRNEFGGESLIESLGQFTFMYPDKTVTIGESWNNEFKGDMKAKNTWQLDKVDNNLHISCNSTITLTSKEDTLTMNLEGTQQSVITSNKNSGWPIEAKITSTAKGISIMKGMESVEIPTTIISTTTYKPFK</sequence>
<dbReference type="AlphaFoldDB" id="A0A2T1NKM5"/>
<name>A0A2T1NKM5_9FLAO</name>
<keyword evidence="1" id="KW-0732">Signal</keyword>
<dbReference type="OrthoDB" id="3034330at2"/>
<dbReference type="InterPro" id="IPR046230">
    <property type="entry name" value="DUF6263"/>
</dbReference>
<dbReference type="RefSeq" id="WP_106676898.1">
    <property type="nucleotide sequence ID" value="NZ_JACHWV010000001.1"/>
</dbReference>
<evidence type="ECO:0008006" key="4">
    <source>
        <dbReference type="Google" id="ProtNLM"/>
    </source>
</evidence>
<accession>A0A2T1NKM5</accession>
<proteinExistence type="predicted"/>
<reference evidence="2 3" key="1">
    <citation type="submission" date="2018-03" db="EMBL/GenBank/DDBJ databases">
        <title>Mesoflavibacter sp. HG37 and Mesoflavibacter sp. HG96 sp.nov., two marine bacteria isolated from seawater of Western Pacific Ocean.</title>
        <authorList>
            <person name="Cheng H."/>
            <person name="Wu Y.-H."/>
            <person name="Guo L.-L."/>
            <person name="Xu X.-W."/>
        </authorList>
    </citation>
    <scope>NUCLEOTIDE SEQUENCE [LARGE SCALE GENOMIC DNA]</scope>
    <source>
        <strain evidence="2 3">KCTC 42117</strain>
    </source>
</reference>
<dbReference type="Proteomes" id="UP000238430">
    <property type="component" value="Unassembled WGS sequence"/>
</dbReference>
<evidence type="ECO:0000313" key="3">
    <source>
        <dbReference type="Proteomes" id="UP000238430"/>
    </source>
</evidence>